<keyword evidence="2" id="KW-1133">Transmembrane helix</keyword>
<proteinExistence type="predicted"/>
<accession>A0A553PC70</accession>
<dbReference type="OrthoDB" id="5597044at2759"/>
<sequence length="148" mass="16399">MDLRQRRGGPRSSPGIDTQSPDRPAPPSGARSRKTTNPDFDPSQFESNIPVEIPWKAVALGAFLLLCGLVAFIILTLDLCHSLSGHAIEFIMRKNDQGVEEEVDFRSERFWPLAILGFLAFTPGSYVTFLFVMAALQIPGYSFDDIPN</sequence>
<organism evidence="3 4">
    <name type="scientific">Tigriopus californicus</name>
    <name type="common">Marine copepod</name>
    <dbReference type="NCBI Taxonomy" id="6832"/>
    <lineage>
        <taxon>Eukaryota</taxon>
        <taxon>Metazoa</taxon>
        <taxon>Ecdysozoa</taxon>
        <taxon>Arthropoda</taxon>
        <taxon>Crustacea</taxon>
        <taxon>Multicrustacea</taxon>
        <taxon>Hexanauplia</taxon>
        <taxon>Copepoda</taxon>
        <taxon>Harpacticoida</taxon>
        <taxon>Harpacticidae</taxon>
        <taxon>Tigriopus</taxon>
    </lineage>
</organism>
<evidence type="ECO:0000313" key="4">
    <source>
        <dbReference type="Proteomes" id="UP000318571"/>
    </source>
</evidence>
<protein>
    <recommendedName>
        <fullName evidence="5">Transmembrane protein 230</fullName>
    </recommendedName>
</protein>
<comment type="caution">
    <text evidence="3">The sequence shown here is derived from an EMBL/GenBank/DDBJ whole genome shotgun (WGS) entry which is preliminary data.</text>
</comment>
<dbReference type="InterPro" id="IPR044234">
    <property type="entry name" value="TMEM230"/>
</dbReference>
<dbReference type="GO" id="GO:0012505">
    <property type="term" value="C:endomembrane system"/>
    <property type="evidence" value="ECO:0007669"/>
    <property type="project" value="TreeGrafter"/>
</dbReference>
<dbReference type="AlphaFoldDB" id="A0A553PC70"/>
<feature type="transmembrane region" description="Helical" evidence="2">
    <location>
        <begin position="110"/>
        <end position="136"/>
    </location>
</feature>
<feature type="transmembrane region" description="Helical" evidence="2">
    <location>
        <begin position="57"/>
        <end position="77"/>
    </location>
</feature>
<dbReference type="Proteomes" id="UP000318571">
    <property type="component" value="Chromosome 2"/>
</dbReference>
<evidence type="ECO:0000313" key="3">
    <source>
        <dbReference type="EMBL" id="TRY75259.1"/>
    </source>
</evidence>
<gene>
    <name evidence="3" type="ORF">TCAL_00632</name>
</gene>
<dbReference type="PANTHER" id="PTHR15664:SF6">
    <property type="entry name" value="TRANSMEMBRANE PROTEIN 230"/>
    <property type="match status" value="1"/>
</dbReference>
<evidence type="ECO:0000256" key="2">
    <source>
        <dbReference type="SAM" id="Phobius"/>
    </source>
</evidence>
<name>A0A553PC70_TIGCA</name>
<evidence type="ECO:0008006" key="5">
    <source>
        <dbReference type="Google" id="ProtNLM"/>
    </source>
</evidence>
<dbReference type="EMBL" id="VCGU01000005">
    <property type="protein sequence ID" value="TRY75259.1"/>
    <property type="molecule type" value="Genomic_DNA"/>
</dbReference>
<keyword evidence="2" id="KW-0472">Membrane</keyword>
<reference evidence="3 4" key="1">
    <citation type="journal article" date="2018" name="Nat. Ecol. Evol.">
        <title>Genomic signatures of mitonuclear coevolution across populations of Tigriopus californicus.</title>
        <authorList>
            <person name="Barreto F.S."/>
            <person name="Watson E.T."/>
            <person name="Lima T.G."/>
            <person name="Willett C.S."/>
            <person name="Edmands S."/>
            <person name="Li W."/>
            <person name="Burton R.S."/>
        </authorList>
    </citation>
    <scope>NUCLEOTIDE SEQUENCE [LARGE SCALE GENOMIC DNA]</scope>
    <source>
        <strain evidence="3 4">San Diego</strain>
    </source>
</reference>
<keyword evidence="2" id="KW-0812">Transmembrane</keyword>
<evidence type="ECO:0000256" key="1">
    <source>
        <dbReference type="SAM" id="MobiDB-lite"/>
    </source>
</evidence>
<dbReference type="PANTHER" id="PTHR15664">
    <property type="entry name" value="C20ORF30 PROTEIN"/>
    <property type="match status" value="1"/>
</dbReference>
<keyword evidence="4" id="KW-1185">Reference proteome</keyword>
<feature type="region of interest" description="Disordered" evidence="1">
    <location>
        <begin position="1"/>
        <end position="43"/>
    </location>
</feature>